<dbReference type="EMBL" id="MT732457">
    <property type="protein sequence ID" value="QQV90422.1"/>
    <property type="molecule type" value="Genomic_DNA"/>
</dbReference>
<dbReference type="Proteomes" id="UP000693706">
    <property type="component" value="Segment"/>
</dbReference>
<sequence>MGFILSIIAYVLFFFIAIANFIVVMYKSVKTNGFLKTMNSYWYNNAFELDIFANVHFKTLWNTLMRKAHGYNFGKENETISSALGKNQRDKTLSWFGWVFVIILWVIDVKYWRKGGHCINSIM</sequence>
<accession>A0A8E4ZLQ4</accession>
<reference evidence="2" key="1">
    <citation type="submission" date="2020-07" db="EMBL/GenBank/DDBJ databases">
        <title>Highly diverse flavobacterial phages as mortality factor during North Sea spring blooms.</title>
        <authorList>
            <person name="Bartlau N."/>
            <person name="Wichels A."/>
            <person name="Krohne G."/>
            <person name="Adriaenssens E.M."/>
            <person name="Heins A."/>
            <person name="Fuchs B.M."/>
            <person name="Amann R."/>
            <person name="Moraru C."/>
        </authorList>
    </citation>
    <scope>NUCLEOTIDE SEQUENCE</scope>
</reference>
<feature type="transmembrane region" description="Helical" evidence="1">
    <location>
        <begin position="7"/>
        <end position="26"/>
    </location>
</feature>
<evidence type="ECO:0000256" key="1">
    <source>
        <dbReference type="SAM" id="Phobius"/>
    </source>
</evidence>
<keyword evidence="3" id="KW-1185">Reference proteome</keyword>
<keyword evidence="1" id="KW-0812">Transmembrane</keyword>
<keyword evidence="1" id="KW-0472">Membrane</keyword>
<gene>
    <name evidence="2" type="ORF">Harreka1_15</name>
</gene>
<protein>
    <submittedName>
        <fullName evidence="2">Uncharacterized protein</fullName>
    </submittedName>
</protein>
<organism evidence="2 3">
    <name type="scientific">Olleya phage Harreka_1</name>
    <dbReference type="NCBI Taxonomy" id="2745673"/>
    <lineage>
        <taxon>Viruses</taxon>
        <taxon>Duplodnaviria</taxon>
        <taxon>Heunggongvirae</taxon>
        <taxon>Uroviricota</taxon>
        <taxon>Caudoviricetes</taxon>
        <taxon>Aggregaviridae</taxon>
        <taxon>Harrekavirus</taxon>
        <taxon>Harrekavirus harreka</taxon>
    </lineage>
</organism>
<evidence type="ECO:0000313" key="3">
    <source>
        <dbReference type="Proteomes" id="UP000693706"/>
    </source>
</evidence>
<proteinExistence type="predicted"/>
<evidence type="ECO:0000313" key="2">
    <source>
        <dbReference type="EMBL" id="QQV90422.1"/>
    </source>
</evidence>
<feature type="transmembrane region" description="Helical" evidence="1">
    <location>
        <begin position="95"/>
        <end position="113"/>
    </location>
</feature>
<keyword evidence="1" id="KW-1133">Transmembrane helix</keyword>
<name>A0A8E4ZLQ4_9CAUD</name>